<sequence>MNIFLLVCFIVLLAYLTKKKPVYGIAFYFMIRMSIPVSARIFSFSFNTLCMFTLLILLAPKIHVYYISLKKHEKKSIRILLKLYGILLMLTFFSFRIPIIYQWNKLFQEFCTEIFPALLLIIFLRKAKDYILICKIVLIMSCFTGFYGLYTFFFHVNPIVDYFSTIEIEGSFNLSEDILSRGILGTAIGIYTNTIALSVMCLVLFMFIFIQEKVINKYIRLIALIVLTLAIVFTTKRAALFCIALFVVAYYFEERKINFKILFNITSLLVVCFLIFSFNEQIFDLVSSALLIFDDSSQEAMGGSSMEMRINQLINCIDYLGLSNILQGEGFNFVAYYYTFIYKSALYGLDPRFYGFESIILRILMGSGLIGLFIWGKSMLKWYRCLYFNNSRMVYLCFFCVYWLEIIMTDIAGSLWIFFFLAVMNGKSYLLKE</sequence>
<feature type="transmembrane region" description="Helical" evidence="1">
    <location>
        <begin position="221"/>
        <end position="251"/>
    </location>
</feature>
<feature type="transmembrane region" description="Helical" evidence="1">
    <location>
        <begin position="396"/>
        <end position="423"/>
    </location>
</feature>
<proteinExistence type="predicted"/>
<keyword evidence="1" id="KW-0812">Transmembrane</keyword>
<dbReference type="Proteomes" id="UP000283678">
    <property type="component" value="Unassembled WGS sequence"/>
</dbReference>
<keyword evidence="1" id="KW-0472">Membrane</keyword>
<evidence type="ECO:0008006" key="4">
    <source>
        <dbReference type="Google" id="ProtNLM"/>
    </source>
</evidence>
<dbReference type="EMBL" id="QRZL01000001">
    <property type="protein sequence ID" value="RGV81412.1"/>
    <property type="molecule type" value="Genomic_DNA"/>
</dbReference>
<reference evidence="2 3" key="1">
    <citation type="submission" date="2018-08" db="EMBL/GenBank/DDBJ databases">
        <title>A genome reference for cultivated species of the human gut microbiota.</title>
        <authorList>
            <person name="Zou Y."/>
            <person name="Xue W."/>
            <person name="Luo G."/>
        </authorList>
    </citation>
    <scope>NUCLEOTIDE SEQUENCE [LARGE SCALE GENOMIC DNA]</scope>
    <source>
        <strain evidence="2 3">AF14-1AC</strain>
    </source>
</reference>
<name>A0A412ZK35_9BACT</name>
<dbReference type="AlphaFoldDB" id="A0A412ZK35"/>
<feature type="transmembrane region" description="Helical" evidence="1">
    <location>
        <begin position="106"/>
        <end position="124"/>
    </location>
</feature>
<comment type="caution">
    <text evidence="2">The sequence shown here is derived from an EMBL/GenBank/DDBJ whole genome shotgun (WGS) entry which is preliminary data.</text>
</comment>
<organism evidence="2 3">
    <name type="scientific">Phocaeicola dorei</name>
    <dbReference type="NCBI Taxonomy" id="357276"/>
    <lineage>
        <taxon>Bacteria</taxon>
        <taxon>Pseudomonadati</taxon>
        <taxon>Bacteroidota</taxon>
        <taxon>Bacteroidia</taxon>
        <taxon>Bacteroidales</taxon>
        <taxon>Bacteroidaceae</taxon>
        <taxon>Phocaeicola</taxon>
    </lineage>
</organism>
<keyword evidence="1" id="KW-1133">Transmembrane helix</keyword>
<evidence type="ECO:0000313" key="2">
    <source>
        <dbReference type="EMBL" id="RGV81412.1"/>
    </source>
</evidence>
<feature type="transmembrane region" description="Helical" evidence="1">
    <location>
        <begin position="35"/>
        <end position="58"/>
    </location>
</feature>
<accession>A0A412ZK35</accession>
<protein>
    <recommendedName>
        <fullName evidence="4">O-antigen ligase domain-containing protein</fullName>
    </recommendedName>
</protein>
<gene>
    <name evidence="2" type="ORF">DWW04_01610</name>
</gene>
<feature type="transmembrane region" description="Helical" evidence="1">
    <location>
        <begin position="316"/>
        <end position="339"/>
    </location>
</feature>
<feature type="transmembrane region" description="Helical" evidence="1">
    <location>
        <begin position="257"/>
        <end position="278"/>
    </location>
</feature>
<evidence type="ECO:0000256" key="1">
    <source>
        <dbReference type="SAM" id="Phobius"/>
    </source>
</evidence>
<feature type="transmembrane region" description="Helical" evidence="1">
    <location>
        <begin position="183"/>
        <end position="209"/>
    </location>
</feature>
<feature type="transmembrane region" description="Helical" evidence="1">
    <location>
        <begin position="359"/>
        <end position="376"/>
    </location>
</feature>
<feature type="transmembrane region" description="Helical" evidence="1">
    <location>
        <begin position="79"/>
        <end position="100"/>
    </location>
</feature>
<feature type="transmembrane region" description="Helical" evidence="1">
    <location>
        <begin position="136"/>
        <end position="156"/>
    </location>
</feature>
<evidence type="ECO:0000313" key="3">
    <source>
        <dbReference type="Proteomes" id="UP000283678"/>
    </source>
</evidence>